<dbReference type="AlphaFoldDB" id="A0AAJ0DAB9"/>
<feature type="compositionally biased region" description="Polar residues" evidence="1">
    <location>
        <begin position="39"/>
        <end position="55"/>
    </location>
</feature>
<proteinExistence type="predicted"/>
<feature type="region of interest" description="Disordered" evidence="1">
    <location>
        <begin position="20"/>
        <end position="58"/>
    </location>
</feature>
<dbReference type="EMBL" id="JAWDJX010000119">
    <property type="protein sequence ID" value="KAK3046050.1"/>
    <property type="molecule type" value="Genomic_DNA"/>
</dbReference>
<name>A0AAJ0DAB9_9PEZI</name>
<accession>A0AAJ0DAB9</accession>
<dbReference type="Proteomes" id="UP001271007">
    <property type="component" value="Unassembled WGS sequence"/>
</dbReference>
<feature type="region of interest" description="Disordered" evidence="1">
    <location>
        <begin position="164"/>
        <end position="290"/>
    </location>
</feature>
<sequence length="396" mass="43812">MSSLKRRSVYDVPIDYQSKRVKADPPKSGHPGWRPLHAQETTNAISSPSHSTVSRTPEVEGSFVDTANVRTATPPRQPTYTQLIEDALEAHPEGLDTRGISNWLKIHRREAVDERGEKFDGSLQSALSAQANKKNRTIWKCPDRDNGKDIGPVIWSLWKDGKRADGQSMLPSGTDSGETPAHERHEPTEGTMRVSSGRFTPGSRHTDSPRGTDLERIHRGERPTVPSRFLNQDTSGVGRDEAVGGEGAQIRQRVKDGAGNQSQLAHIEIGPASSERAANGHSDTSTKQNEETPLRYGNLVLEIQSLKESRNTISGEIEEKRKILPSVDTLEANVKHKLEQAQELEQKAAEARAEAGRAVQDRDSGIQQATDFTARERELEKVVQLLSEKRRALDID</sequence>
<organism evidence="2 3">
    <name type="scientific">Extremus antarcticus</name>
    <dbReference type="NCBI Taxonomy" id="702011"/>
    <lineage>
        <taxon>Eukaryota</taxon>
        <taxon>Fungi</taxon>
        <taxon>Dikarya</taxon>
        <taxon>Ascomycota</taxon>
        <taxon>Pezizomycotina</taxon>
        <taxon>Dothideomycetes</taxon>
        <taxon>Dothideomycetidae</taxon>
        <taxon>Mycosphaerellales</taxon>
        <taxon>Extremaceae</taxon>
        <taxon>Extremus</taxon>
    </lineage>
</organism>
<gene>
    <name evidence="2" type="ORF">LTR09_012432</name>
</gene>
<evidence type="ECO:0000313" key="2">
    <source>
        <dbReference type="EMBL" id="KAK3046050.1"/>
    </source>
</evidence>
<evidence type="ECO:0000256" key="1">
    <source>
        <dbReference type="SAM" id="MobiDB-lite"/>
    </source>
</evidence>
<evidence type="ECO:0000313" key="3">
    <source>
        <dbReference type="Proteomes" id="UP001271007"/>
    </source>
</evidence>
<protein>
    <submittedName>
        <fullName evidence="2">Uncharacterized protein</fullName>
    </submittedName>
</protein>
<comment type="caution">
    <text evidence="2">The sequence shown here is derived from an EMBL/GenBank/DDBJ whole genome shotgun (WGS) entry which is preliminary data.</text>
</comment>
<feature type="compositionally biased region" description="Basic and acidic residues" evidence="1">
    <location>
        <begin position="345"/>
        <end position="364"/>
    </location>
</feature>
<feature type="compositionally biased region" description="Basic and acidic residues" evidence="1">
    <location>
        <begin position="204"/>
        <end position="222"/>
    </location>
</feature>
<feature type="region of interest" description="Disordered" evidence="1">
    <location>
        <begin position="345"/>
        <end position="366"/>
    </location>
</feature>
<reference evidence="2" key="1">
    <citation type="submission" date="2023-04" db="EMBL/GenBank/DDBJ databases">
        <title>Black Yeasts Isolated from many extreme environments.</title>
        <authorList>
            <person name="Coleine C."/>
            <person name="Stajich J.E."/>
            <person name="Selbmann L."/>
        </authorList>
    </citation>
    <scope>NUCLEOTIDE SEQUENCE</scope>
    <source>
        <strain evidence="2">CCFEE 5312</strain>
    </source>
</reference>
<keyword evidence="3" id="KW-1185">Reference proteome</keyword>